<feature type="transmembrane region" description="Helical" evidence="6">
    <location>
        <begin position="56"/>
        <end position="84"/>
    </location>
</feature>
<dbReference type="EMBL" id="JQCE01000020">
    <property type="protein sequence ID" value="KRO17266.1"/>
    <property type="molecule type" value="Genomic_DNA"/>
</dbReference>
<comment type="caution">
    <text evidence="7">The sequence shown here is derived from an EMBL/GenBank/DDBJ whole genome shotgun (WGS) entry which is preliminary data.</text>
</comment>
<evidence type="ECO:0000256" key="4">
    <source>
        <dbReference type="ARBA" id="ARBA00022989"/>
    </source>
</evidence>
<evidence type="ECO:0000313" key="8">
    <source>
        <dbReference type="Proteomes" id="UP000050969"/>
    </source>
</evidence>
<keyword evidence="2" id="KW-1003">Cell membrane</keyword>
<dbReference type="RefSeq" id="WP_056992700.1">
    <property type="nucleotide sequence ID" value="NZ_JQCE01000020.1"/>
</dbReference>
<accession>A0A0R2MXW2</accession>
<dbReference type="PANTHER" id="PTHR34857:SF2">
    <property type="entry name" value="SLL0384 PROTEIN"/>
    <property type="match status" value="1"/>
</dbReference>
<evidence type="ECO:0008006" key="9">
    <source>
        <dbReference type="Google" id="ProtNLM"/>
    </source>
</evidence>
<dbReference type="InterPro" id="IPR003339">
    <property type="entry name" value="ABC/ECF_trnsptr_transmembrane"/>
</dbReference>
<dbReference type="InterPro" id="IPR051611">
    <property type="entry name" value="ECF_transporter_component"/>
</dbReference>
<evidence type="ECO:0000256" key="6">
    <source>
        <dbReference type="SAM" id="Phobius"/>
    </source>
</evidence>
<proteinExistence type="predicted"/>
<feature type="transmembrane region" description="Helical" evidence="6">
    <location>
        <begin position="96"/>
        <end position="118"/>
    </location>
</feature>
<evidence type="ECO:0000256" key="3">
    <source>
        <dbReference type="ARBA" id="ARBA00022692"/>
    </source>
</evidence>
<dbReference type="GO" id="GO:0005886">
    <property type="term" value="C:plasma membrane"/>
    <property type="evidence" value="ECO:0007669"/>
    <property type="project" value="UniProtKB-ARBA"/>
</dbReference>
<dbReference type="PATRIC" id="fig|1293598.4.peg.417"/>
<evidence type="ECO:0000313" key="7">
    <source>
        <dbReference type="EMBL" id="KRO17266.1"/>
    </source>
</evidence>
<protein>
    <recommendedName>
        <fullName evidence="9">Cobalt transport protein</fullName>
    </recommendedName>
</protein>
<evidence type="ECO:0000256" key="5">
    <source>
        <dbReference type="ARBA" id="ARBA00023136"/>
    </source>
</evidence>
<dbReference type="PANTHER" id="PTHR34857">
    <property type="entry name" value="SLL0384 PROTEIN"/>
    <property type="match status" value="1"/>
</dbReference>
<keyword evidence="8" id="KW-1185">Reference proteome</keyword>
<gene>
    <name evidence="7" type="ORF">IV56_GL000386</name>
</gene>
<keyword evidence="5 6" id="KW-0472">Membrane</keyword>
<evidence type="ECO:0000256" key="2">
    <source>
        <dbReference type="ARBA" id="ARBA00022475"/>
    </source>
</evidence>
<dbReference type="AlphaFoldDB" id="A0A0R2MXW2"/>
<dbReference type="Proteomes" id="UP000050969">
    <property type="component" value="Unassembled WGS sequence"/>
</dbReference>
<reference evidence="7 8" key="1">
    <citation type="journal article" date="2015" name="Genome Announc.">
        <title>Expanding the biotechnology potential of lactobacilli through comparative genomics of 213 strains and associated genera.</title>
        <authorList>
            <person name="Sun Z."/>
            <person name="Harris H.M."/>
            <person name="McCann A."/>
            <person name="Guo C."/>
            <person name="Argimon S."/>
            <person name="Zhang W."/>
            <person name="Yang X."/>
            <person name="Jeffery I.B."/>
            <person name="Cooney J.C."/>
            <person name="Kagawa T.F."/>
            <person name="Liu W."/>
            <person name="Song Y."/>
            <person name="Salvetti E."/>
            <person name="Wrobel A."/>
            <person name="Rasinkangas P."/>
            <person name="Parkhill J."/>
            <person name="Rea M.C."/>
            <person name="O'Sullivan O."/>
            <person name="Ritari J."/>
            <person name="Douillard F.P."/>
            <person name="Paul Ross R."/>
            <person name="Yang R."/>
            <person name="Briner A.E."/>
            <person name="Felis G.E."/>
            <person name="de Vos W.M."/>
            <person name="Barrangou R."/>
            <person name="Klaenhammer T.R."/>
            <person name="Caufield P.W."/>
            <person name="Cui Y."/>
            <person name="Zhang H."/>
            <person name="O'Toole P.W."/>
        </authorList>
    </citation>
    <scope>NUCLEOTIDE SEQUENCE [LARGE SCALE GENOMIC DNA]</scope>
    <source>
        <strain evidence="7 8">DSM 24301</strain>
    </source>
</reference>
<name>A0A0R2MXW2_9LACO</name>
<evidence type="ECO:0000256" key="1">
    <source>
        <dbReference type="ARBA" id="ARBA00004141"/>
    </source>
</evidence>
<keyword evidence="3 6" id="KW-0812">Transmembrane</keyword>
<dbReference type="Pfam" id="PF02361">
    <property type="entry name" value="CbiQ"/>
    <property type="match status" value="1"/>
</dbReference>
<keyword evidence="4 6" id="KW-1133">Transmembrane helix</keyword>
<comment type="subcellular location">
    <subcellularLocation>
        <location evidence="1">Membrane</location>
        <topology evidence="1">Multi-pass membrane protein</topology>
    </subcellularLocation>
</comment>
<dbReference type="STRING" id="1293598.IV56_GL000386"/>
<dbReference type="CDD" id="cd16914">
    <property type="entry name" value="EcfT"/>
    <property type="match status" value="1"/>
</dbReference>
<sequence>MPKSFPDWLTEEQPAQPTQPAGRFLTKNLLNLSHVLAHFNESHHVMATKTSAWVEVITLLVTITVTMVCQNGLLLWLLLLLQLLTLMQLPGALMNGVLHGTLRATLISGIVILPSLLITNWVTALWWLARLALVMLAVQSFRHRVSWRTLLVALRQLHVPSLFILTLDITVKYSHVLGSRLQTNLEAVWLRSGGYLTHPLALATRLMGLLYLQSRHQATELYQAMWLRGYTETPARTHLQWHMADWGLVVRNVLIVGLAVWLGHR</sequence>
<organism evidence="7 8">
    <name type="scientific">Lacticaseibacillus saniviri JCM 17471 = DSM 24301</name>
    <dbReference type="NCBI Taxonomy" id="1293598"/>
    <lineage>
        <taxon>Bacteria</taxon>
        <taxon>Bacillati</taxon>
        <taxon>Bacillota</taxon>
        <taxon>Bacilli</taxon>
        <taxon>Lactobacillales</taxon>
        <taxon>Lactobacillaceae</taxon>
        <taxon>Lacticaseibacillus</taxon>
    </lineage>
</organism>